<feature type="domain" description="AMP-dependent synthetase/ligase" evidence="1">
    <location>
        <begin position="36"/>
        <end position="348"/>
    </location>
</feature>
<keyword evidence="3" id="KW-1185">Reference proteome</keyword>
<dbReference type="SUPFAM" id="SSF56801">
    <property type="entry name" value="Acetyl-CoA synthetase-like"/>
    <property type="match status" value="1"/>
</dbReference>
<gene>
    <name evidence="2" type="ORF">D3872_00090</name>
</gene>
<evidence type="ECO:0000313" key="3">
    <source>
        <dbReference type="Proteomes" id="UP000284006"/>
    </source>
</evidence>
<dbReference type="Pfam" id="PF00501">
    <property type="entry name" value="AMP-binding"/>
    <property type="match status" value="1"/>
</dbReference>
<dbReference type="PANTHER" id="PTHR43201:SF32">
    <property type="entry name" value="2-SUCCINYLBENZOATE--COA LIGASE, CHLOROPLASTIC_PEROXISOMAL"/>
    <property type="match status" value="1"/>
</dbReference>
<dbReference type="OrthoDB" id="9766486at2"/>
<dbReference type="Gene3D" id="3.40.50.12780">
    <property type="entry name" value="N-terminal domain of ligase-like"/>
    <property type="match status" value="1"/>
</dbReference>
<protein>
    <recommendedName>
        <fullName evidence="1">AMP-dependent synthetase/ligase domain-containing protein</fullName>
    </recommendedName>
</protein>
<accession>A0A418Y8L8</accession>
<dbReference type="Pfam" id="PF23562">
    <property type="entry name" value="AMP-binding_C_3"/>
    <property type="match status" value="1"/>
</dbReference>
<dbReference type="AlphaFoldDB" id="A0A418Y8L8"/>
<name>A0A418Y8L8_9BURK</name>
<reference evidence="2 3" key="1">
    <citation type="submission" date="2018-09" db="EMBL/GenBank/DDBJ databases">
        <authorList>
            <person name="Zhu H."/>
        </authorList>
    </citation>
    <scope>NUCLEOTIDE SEQUENCE [LARGE SCALE GENOMIC DNA]</scope>
    <source>
        <strain evidence="2 3">K1S02-61</strain>
    </source>
</reference>
<dbReference type="PROSITE" id="PS00455">
    <property type="entry name" value="AMP_BINDING"/>
    <property type="match status" value="1"/>
</dbReference>
<dbReference type="GO" id="GO:0031956">
    <property type="term" value="F:medium-chain fatty acid-CoA ligase activity"/>
    <property type="evidence" value="ECO:0007669"/>
    <property type="project" value="TreeGrafter"/>
</dbReference>
<dbReference type="PANTHER" id="PTHR43201">
    <property type="entry name" value="ACYL-COA SYNTHETASE"/>
    <property type="match status" value="1"/>
</dbReference>
<proteinExistence type="predicted"/>
<evidence type="ECO:0000313" key="2">
    <source>
        <dbReference type="EMBL" id="RJG27998.1"/>
    </source>
</evidence>
<evidence type="ECO:0000259" key="1">
    <source>
        <dbReference type="Pfam" id="PF00501"/>
    </source>
</evidence>
<dbReference type="InterPro" id="IPR020845">
    <property type="entry name" value="AMP-binding_CS"/>
</dbReference>
<dbReference type="GO" id="GO:0006631">
    <property type="term" value="P:fatty acid metabolic process"/>
    <property type="evidence" value="ECO:0007669"/>
    <property type="project" value="TreeGrafter"/>
</dbReference>
<dbReference type="InterPro" id="IPR042099">
    <property type="entry name" value="ANL_N_sf"/>
</dbReference>
<sequence>MRSSDLPDLPEPTAGASCADLIALLRTNAQRSITYYSGKAAHEVSFGQLHQQVNDAIAVLQDYGVAAGDRVGVVAANGQAALLIDLALLGAHCTVVHLPESAVAATLAMVGPDNLDYLIVESDRHDSGAMAQFEPAGQVAGLALYRRAGPCARAAPAKLMGAPALIFSSGTSGKIKQIVVNPIGVLHNATVFFSAFAPQPDDRFMIFLPLSNYQQKLLMYGCILYGISICLTDTRHVMAALRNCPSTLFLAPPIFYESAWQLAGAGAADAAHKATSLRAFFGGAMRIMWSGMAPIAPAILEDYQCAGVPLYEAYGMTEYGPISSNLPGRNVIGSVGRPLAEGSVQISEAGEIILRPDTALTTGYLAEHPDDERAVYTEEGAIATGDLGYFDDQGYLFIQGRKKELLITSAGYKIHPQSVEQAFRDLEFVRHAVLMGNGKPYLGLLLIVEALDDAVRARVNARVARLNADECKLFPIKRLLIRTENFTCENDMLTRNMKLNRTAIARTYEQELFC</sequence>
<dbReference type="EMBL" id="QYUP01000002">
    <property type="protein sequence ID" value="RJG27998.1"/>
    <property type="molecule type" value="Genomic_DNA"/>
</dbReference>
<dbReference type="InterPro" id="IPR000873">
    <property type="entry name" value="AMP-dep_synth/lig_dom"/>
</dbReference>
<comment type="caution">
    <text evidence="2">The sequence shown here is derived from an EMBL/GenBank/DDBJ whole genome shotgun (WGS) entry which is preliminary data.</text>
</comment>
<organism evidence="2 3">
    <name type="scientific">Massilia cavernae</name>
    <dbReference type="NCBI Taxonomy" id="2320864"/>
    <lineage>
        <taxon>Bacteria</taxon>
        <taxon>Pseudomonadati</taxon>
        <taxon>Pseudomonadota</taxon>
        <taxon>Betaproteobacteria</taxon>
        <taxon>Burkholderiales</taxon>
        <taxon>Oxalobacteraceae</taxon>
        <taxon>Telluria group</taxon>
        <taxon>Massilia</taxon>
    </lineage>
</organism>
<dbReference type="Proteomes" id="UP000284006">
    <property type="component" value="Unassembled WGS sequence"/>
</dbReference>